<evidence type="ECO:0000259" key="2">
    <source>
        <dbReference type="Pfam" id="PF02470"/>
    </source>
</evidence>
<keyword evidence="5" id="KW-1185">Reference proteome</keyword>
<gene>
    <name evidence="4" type="ORF">GCM10010468_77830</name>
</gene>
<accession>A0ABP6QMX4</accession>
<feature type="domain" description="Mammalian cell entry C-terminal" evidence="3">
    <location>
        <begin position="116"/>
        <end position="337"/>
    </location>
</feature>
<name>A0ABP6QMX4_9ACTN</name>
<evidence type="ECO:0000313" key="5">
    <source>
        <dbReference type="Proteomes" id="UP001501237"/>
    </source>
</evidence>
<dbReference type="EMBL" id="BAAAUV010000043">
    <property type="protein sequence ID" value="GAA3240891.1"/>
    <property type="molecule type" value="Genomic_DNA"/>
</dbReference>
<dbReference type="NCBIfam" id="TIGR00996">
    <property type="entry name" value="Mtu_fam_mce"/>
    <property type="match status" value="1"/>
</dbReference>
<organism evidence="4 5">
    <name type="scientific">Actinocorallia longicatena</name>
    <dbReference type="NCBI Taxonomy" id="111803"/>
    <lineage>
        <taxon>Bacteria</taxon>
        <taxon>Bacillati</taxon>
        <taxon>Actinomycetota</taxon>
        <taxon>Actinomycetes</taxon>
        <taxon>Streptosporangiales</taxon>
        <taxon>Thermomonosporaceae</taxon>
        <taxon>Actinocorallia</taxon>
    </lineage>
</organism>
<dbReference type="InterPro" id="IPR052336">
    <property type="entry name" value="MlaD_Phospholipid_Transporter"/>
</dbReference>
<sequence>MNGRRFAGVAFLLIPPLLIWLSIAIYDKKFTRVAWVTLRVATAGSEMHPQADVKLRGVRVGEVRSISADGGGAKLRLALDPDKLGMVPANVHARLLPTTLFGQRYVSLVLPPDPSADRLKAGGTIGQDNSANAIEIQQLLDTLLPLLQAVEPAKLAATLSAIATALDGRGEQIGATFVKLDAYLKKLNPSLPTLNQGIRELVEFTRNYSVAAPELIDALADVTFTSRTLVDQKKDLATLYTTTTSASQDLTKFLKENSGNIIRLAKDSKPGLTVMAKYSAEFPCVMRMLTDFVPVMDEALGKGTDRPGLRVQVGSVPSKGAYRPGKDTPKYGAKGGPSCYPVPYTTAKVSTKGLGLPNSPQENRLVNELVAPALQEPAQTLPDWSSVLVGPLFRGTKVTVS</sequence>
<dbReference type="Pfam" id="PF11887">
    <property type="entry name" value="Mce4_CUP1"/>
    <property type="match status" value="1"/>
</dbReference>
<feature type="domain" description="Mce/MlaD" evidence="2">
    <location>
        <begin position="36"/>
        <end position="109"/>
    </location>
</feature>
<dbReference type="Pfam" id="PF02470">
    <property type="entry name" value="MlaD"/>
    <property type="match status" value="1"/>
</dbReference>
<evidence type="ECO:0000256" key="1">
    <source>
        <dbReference type="SAM" id="Phobius"/>
    </source>
</evidence>
<protein>
    <submittedName>
        <fullName evidence="4">MCE family protein</fullName>
    </submittedName>
</protein>
<evidence type="ECO:0000313" key="4">
    <source>
        <dbReference type="EMBL" id="GAA3240891.1"/>
    </source>
</evidence>
<feature type="transmembrane region" description="Helical" evidence="1">
    <location>
        <begin position="6"/>
        <end position="26"/>
    </location>
</feature>
<keyword evidence="1" id="KW-0812">Transmembrane</keyword>
<dbReference type="InterPro" id="IPR005693">
    <property type="entry name" value="Mce"/>
</dbReference>
<reference evidence="5" key="1">
    <citation type="journal article" date="2019" name="Int. J. Syst. Evol. Microbiol.">
        <title>The Global Catalogue of Microorganisms (GCM) 10K type strain sequencing project: providing services to taxonomists for standard genome sequencing and annotation.</title>
        <authorList>
            <consortium name="The Broad Institute Genomics Platform"/>
            <consortium name="The Broad Institute Genome Sequencing Center for Infectious Disease"/>
            <person name="Wu L."/>
            <person name="Ma J."/>
        </authorList>
    </citation>
    <scope>NUCLEOTIDE SEQUENCE [LARGE SCALE GENOMIC DNA]</scope>
    <source>
        <strain evidence="5">JCM 9377</strain>
    </source>
</reference>
<dbReference type="Proteomes" id="UP001501237">
    <property type="component" value="Unassembled WGS sequence"/>
</dbReference>
<dbReference type="RefSeq" id="WP_344839126.1">
    <property type="nucleotide sequence ID" value="NZ_BAAAUV010000043.1"/>
</dbReference>
<keyword evidence="1" id="KW-1133">Transmembrane helix</keyword>
<comment type="caution">
    <text evidence="4">The sequence shown here is derived from an EMBL/GenBank/DDBJ whole genome shotgun (WGS) entry which is preliminary data.</text>
</comment>
<proteinExistence type="predicted"/>
<keyword evidence="1" id="KW-0472">Membrane</keyword>
<dbReference type="PANTHER" id="PTHR33371">
    <property type="entry name" value="INTERMEMBRANE PHOSPHOLIPID TRANSPORT SYSTEM BINDING PROTEIN MLAD-RELATED"/>
    <property type="match status" value="1"/>
</dbReference>
<dbReference type="InterPro" id="IPR003399">
    <property type="entry name" value="Mce/MlaD"/>
</dbReference>
<dbReference type="InterPro" id="IPR024516">
    <property type="entry name" value="Mce_C"/>
</dbReference>
<evidence type="ECO:0000259" key="3">
    <source>
        <dbReference type="Pfam" id="PF11887"/>
    </source>
</evidence>
<dbReference type="PANTHER" id="PTHR33371:SF19">
    <property type="entry name" value="MCE-FAMILY PROTEIN MCE4A"/>
    <property type="match status" value="1"/>
</dbReference>